<dbReference type="Gene3D" id="3.40.50.150">
    <property type="entry name" value="Vaccinia Virus protein VP39"/>
    <property type="match status" value="1"/>
</dbReference>
<evidence type="ECO:0000313" key="6">
    <source>
        <dbReference type="Proteomes" id="UP000027037"/>
    </source>
</evidence>
<dbReference type="PROSITE" id="PS50889">
    <property type="entry name" value="S4"/>
    <property type="match status" value="1"/>
</dbReference>
<evidence type="ECO:0000313" key="5">
    <source>
        <dbReference type="EMBL" id="KCZ57019.1"/>
    </source>
</evidence>
<dbReference type="SMART" id="SM00363">
    <property type="entry name" value="S4"/>
    <property type="match status" value="1"/>
</dbReference>
<dbReference type="EMBL" id="AWFF01000002">
    <property type="protein sequence ID" value="KCZ57019.1"/>
    <property type="molecule type" value="Genomic_DNA"/>
</dbReference>
<feature type="domain" description="RNA-binding S4" evidence="4">
    <location>
        <begin position="3"/>
        <end position="67"/>
    </location>
</feature>
<dbReference type="RefSeq" id="WP_034790853.1">
    <property type="nucleotide sequence ID" value="NZ_AWFF01000002.1"/>
</dbReference>
<dbReference type="CDD" id="cd02440">
    <property type="entry name" value="AdoMet_MTases"/>
    <property type="match status" value="1"/>
</dbReference>
<dbReference type="NCBIfam" id="TIGR00478">
    <property type="entry name" value="tly"/>
    <property type="match status" value="1"/>
</dbReference>
<gene>
    <name evidence="5" type="ORF">HY29_07695</name>
</gene>
<dbReference type="InterPro" id="IPR047048">
    <property type="entry name" value="TlyA"/>
</dbReference>
<keyword evidence="6" id="KW-1185">Reference proteome</keyword>
<dbReference type="Pfam" id="PF01479">
    <property type="entry name" value="S4"/>
    <property type="match status" value="1"/>
</dbReference>
<dbReference type="eggNOG" id="COG1189">
    <property type="taxonomic scope" value="Bacteria"/>
</dbReference>
<dbReference type="PIRSF" id="PIRSF005578">
    <property type="entry name" value="TlyA"/>
    <property type="match status" value="1"/>
</dbReference>
<dbReference type="STRING" id="1280946.HY29_07695"/>
<dbReference type="SUPFAM" id="SSF53335">
    <property type="entry name" value="S-adenosyl-L-methionine-dependent methyltransferases"/>
    <property type="match status" value="1"/>
</dbReference>
<comment type="similarity">
    <text evidence="2">Belongs to the TlyA family.</text>
</comment>
<evidence type="ECO:0000256" key="1">
    <source>
        <dbReference type="ARBA" id="ARBA00022884"/>
    </source>
</evidence>
<dbReference type="AlphaFoldDB" id="A0A062UKA6"/>
<dbReference type="InterPro" id="IPR004538">
    <property type="entry name" value="Hemolysin_A/TlyA"/>
</dbReference>
<dbReference type="InterPro" id="IPR036986">
    <property type="entry name" value="S4_RNA-bd_sf"/>
</dbReference>
<dbReference type="Gene3D" id="3.10.290.10">
    <property type="entry name" value="RNA-binding S4 domain"/>
    <property type="match status" value="1"/>
</dbReference>
<dbReference type="SUPFAM" id="SSF55174">
    <property type="entry name" value="Alpha-L RNA-binding motif"/>
    <property type="match status" value="1"/>
</dbReference>
<dbReference type="GO" id="GO:0003723">
    <property type="term" value="F:RNA binding"/>
    <property type="evidence" value="ECO:0007669"/>
    <property type="project" value="UniProtKB-KW"/>
</dbReference>
<comment type="caution">
    <text evidence="5">The sequence shown here is derived from an EMBL/GenBank/DDBJ whole genome shotgun (WGS) entry which is preliminary data.</text>
</comment>
<organism evidence="5 6">
    <name type="scientific">Hyphomonas beringensis</name>
    <dbReference type="NCBI Taxonomy" id="1280946"/>
    <lineage>
        <taxon>Bacteria</taxon>
        <taxon>Pseudomonadati</taxon>
        <taxon>Pseudomonadota</taxon>
        <taxon>Alphaproteobacteria</taxon>
        <taxon>Hyphomonadales</taxon>
        <taxon>Hyphomonadaceae</taxon>
        <taxon>Hyphomonas</taxon>
    </lineage>
</organism>
<dbReference type="GO" id="GO:0008168">
    <property type="term" value="F:methyltransferase activity"/>
    <property type="evidence" value="ECO:0007669"/>
    <property type="project" value="InterPro"/>
</dbReference>
<proteinExistence type="inferred from homology"/>
<sequence length="246" mass="26129">MKDRADKILVSLGFFESRASARAAIEAGRVTANGLPVTKPSQMLSGDEDIEASAAHPYVSRGGLKLAQGLDVFGVDPSGRRCLDIGASTGGFTDVLLRRGAEHVVAVDVGREQFHASLAGDTRVTSLEAQDARTLTPDMLGGPPTLLVCDASFISLEKLLEVPLSLAAREAEFVGLFKPQFQVGRENIGKGGLVTDIEAADQAAERFAEWMTEKGWPIRSWTASPISGGDGNAERLFHAVRAPADQ</sequence>
<dbReference type="InterPro" id="IPR002942">
    <property type="entry name" value="S4_RNA-bd"/>
</dbReference>
<protein>
    <recommendedName>
        <fullName evidence="4">RNA-binding S4 domain-containing protein</fullName>
    </recommendedName>
</protein>
<dbReference type="InterPro" id="IPR029063">
    <property type="entry name" value="SAM-dependent_MTases_sf"/>
</dbReference>
<dbReference type="PANTHER" id="PTHR32319:SF0">
    <property type="entry name" value="BACTERIAL HEMOLYSIN-LIKE PROTEIN"/>
    <property type="match status" value="1"/>
</dbReference>
<dbReference type="PANTHER" id="PTHR32319">
    <property type="entry name" value="BACTERIAL HEMOLYSIN-LIKE PROTEIN"/>
    <property type="match status" value="1"/>
</dbReference>
<dbReference type="CDD" id="cd00165">
    <property type="entry name" value="S4"/>
    <property type="match status" value="1"/>
</dbReference>
<evidence type="ECO:0000256" key="2">
    <source>
        <dbReference type="ARBA" id="ARBA00029460"/>
    </source>
</evidence>
<dbReference type="Pfam" id="PF01728">
    <property type="entry name" value="FtsJ"/>
    <property type="match status" value="1"/>
</dbReference>
<dbReference type="PATRIC" id="fig|1280946.3.peg.333"/>
<accession>A0A062UKA6</accession>
<evidence type="ECO:0000259" key="4">
    <source>
        <dbReference type="SMART" id="SM00363"/>
    </source>
</evidence>
<keyword evidence="1 3" id="KW-0694">RNA-binding</keyword>
<reference evidence="5 6" key="1">
    <citation type="journal article" date="2014" name="Antonie Van Leeuwenhoek">
        <title>Hyphomonas beringensis sp. nov. and Hyphomonas chukchiensis sp. nov., isolated from surface seawater of the Bering Sea and Chukchi Sea.</title>
        <authorList>
            <person name="Li C."/>
            <person name="Lai Q."/>
            <person name="Li G."/>
            <person name="Dong C."/>
            <person name="Wang J."/>
            <person name="Liao Y."/>
            <person name="Shao Z."/>
        </authorList>
    </citation>
    <scope>NUCLEOTIDE SEQUENCE [LARGE SCALE GENOMIC DNA]</scope>
    <source>
        <strain evidence="5 6">25B14_1</strain>
    </source>
</reference>
<name>A0A062UKA6_9PROT</name>
<dbReference type="GO" id="GO:0032259">
    <property type="term" value="P:methylation"/>
    <property type="evidence" value="ECO:0007669"/>
    <property type="project" value="InterPro"/>
</dbReference>
<dbReference type="InterPro" id="IPR002877">
    <property type="entry name" value="RNA_MeTrfase_FtsJ_dom"/>
</dbReference>
<evidence type="ECO:0000256" key="3">
    <source>
        <dbReference type="PROSITE-ProRule" id="PRU00182"/>
    </source>
</evidence>
<dbReference type="Proteomes" id="UP000027037">
    <property type="component" value="Unassembled WGS sequence"/>
</dbReference>